<name>A0A193GK49_9BORD</name>
<dbReference type="STRING" id="463014.BAU07_25155"/>
<dbReference type="SUPFAM" id="SSF51905">
    <property type="entry name" value="FAD/NAD(P)-binding domain"/>
    <property type="match status" value="1"/>
</dbReference>
<dbReference type="InterPro" id="IPR051691">
    <property type="entry name" value="Metab_Enz_Cyan_OpOx_G3PDH"/>
</dbReference>
<dbReference type="InterPro" id="IPR017224">
    <property type="entry name" value="Opine_Oxase_asu/HCN_bsu"/>
</dbReference>
<dbReference type="Pfam" id="PF04324">
    <property type="entry name" value="Fer2_BFD"/>
    <property type="match status" value="1"/>
</dbReference>
<keyword evidence="1" id="KW-0560">Oxidoreductase</keyword>
<dbReference type="KEGG" id="bfz:BAU07_25155"/>
<dbReference type="InterPro" id="IPR007419">
    <property type="entry name" value="BFD-like_2Fe2S-bd_dom"/>
</dbReference>
<evidence type="ECO:0000259" key="2">
    <source>
        <dbReference type="Pfam" id="PF04324"/>
    </source>
</evidence>
<dbReference type="Proteomes" id="UP000091926">
    <property type="component" value="Chromosome"/>
</dbReference>
<feature type="domain" description="FAD/NAD(P)-binding" evidence="3">
    <location>
        <begin position="5"/>
        <end position="316"/>
    </location>
</feature>
<proteinExistence type="predicted"/>
<dbReference type="InterPro" id="IPR041854">
    <property type="entry name" value="BFD-like_2Fe2S-bd_dom_sf"/>
</dbReference>
<dbReference type="EMBL" id="CP016172">
    <property type="protein sequence ID" value="ANN79963.1"/>
    <property type="molecule type" value="Genomic_DNA"/>
</dbReference>
<dbReference type="Gene3D" id="1.10.10.1100">
    <property type="entry name" value="BFD-like [2Fe-2S]-binding domain"/>
    <property type="match status" value="1"/>
</dbReference>
<dbReference type="InterPro" id="IPR023753">
    <property type="entry name" value="FAD/NAD-binding_dom"/>
</dbReference>
<dbReference type="AlphaFoldDB" id="A0A193GK49"/>
<evidence type="ECO:0000313" key="5">
    <source>
        <dbReference type="Proteomes" id="UP000091926"/>
    </source>
</evidence>
<dbReference type="PRINTS" id="PR00469">
    <property type="entry name" value="PNDRDTASEII"/>
</dbReference>
<dbReference type="Pfam" id="PF07992">
    <property type="entry name" value="Pyr_redox_2"/>
    <property type="match status" value="1"/>
</dbReference>
<dbReference type="CDD" id="cd19946">
    <property type="entry name" value="GlpA-like_Fer2_BFD-like"/>
    <property type="match status" value="1"/>
</dbReference>
<reference evidence="4 5" key="1">
    <citation type="submission" date="2016-06" db="EMBL/GenBank/DDBJ databases">
        <title>Complete genome sequences of Bordetella bronchialis and Bordetella flabilis.</title>
        <authorList>
            <person name="LiPuma J.J."/>
            <person name="Spilker T."/>
        </authorList>
    </citation>
    <scope>NUCLEOTIDE SEQUENCE [LARGE SCALE GENOMIC DNA]</scope>
    <source>
        <strain evidence="4 5">AU10664</strain>
    </source>
</reference>
<protein>
    <submittedName>
        <fullName evidence="4">FAD/NAD(P)-binding oxidoreductase</fullName>
    </submittedName>
</protein>
<organism evidence="4 5">
    <name type="scientific">Bordetella flabilis</name>
    <dbReference type="NCBI Taxonomy" id="463014"/>
    <lineage>
        <taxon>Bacteria</taxon>
        <taxon>Pseudomonadati</taxon>
        <taxon>Pseudomonadota</taxon>
        <taxon>Betaproteobacteria</taxon>
        <taxon>Burkholderiales</taxon>
        <taxon>Alcaligenaceae</taxon>
        <taxon>Bordetella</taxon>
    </lineage>
</organism>
<dbReference type="InterPro" id="IPR036188">
    <property type="entry name" value="FAD/NAD-bd_sf"/>
</dbReference>
<dbReference type="PIRSF" id="PIRSF037495">
    <property type="entry name" value="Opine_OX_OoxA/HcnB"/>
    <property type="match status" value="1"/>
</dbReference>
<gene>
    <name evidence="4" type="ORF">BAU07_25155</name>
</gene>
<evidence type="ECO:0000313" key="4">
    <source>
        <dbReference type="EMBL" id="ANN79963.1"/>
    </source>
</evidence>
<dbReference type="PANTHER" id="PTHR42949">
    <property type="entry name" value="ANAEROBIC GLYCEROL-3-PHOSPHATE DEHYDROGENASE SUBUNIT B"/>
    <property type="match status" value="1"/>
</dbReference>
<dbReference type="GO" id="GO:0016491">
    <property type="term" value="F:oxidoreductase activity"/>
    <property type="evidence" value="ECO:0007669"/>
    <property type="project" value="UniProtKB-KW"/>
</dbReference>
<evidence type="ECO:0000256" key="1">
    <source>
        <dbReference type="ARBA" id="ARBA00023002"/>
    </source>
</evidence>
<sequence length="502" mass="53070">MNDTRAVIVGAGPAGIRAAQVLVGAGLRPIVLDEAPRAGGQIYRQPPPGFDRSGRELYGFEHRKAHRLHRAMEALLPAIDYRPGALVWNCEDRLLDVLHGGRNHAIGYDRLILATGATDRVLPFPGWTTPGVYTLGGAQVALKYQGCGIGRRVVFMGTGPLLYLVAYQYARAGAGVAAVLDTAGTADRVSALPGMLRAPGVLAKGLYYMAWLRLHGVPVYQGVRPDHVVGHDRVSGIAFRARGDAAADLRRIACDAVAYGLGLRAETQLASLSGCDFDFHGRDRAWLPRRDVAGRATVPGVYLAGDGAGIAGADAAELAGERAALALLEDIGVPVADRRIAVLQRRLAQQQKLRDALERAFPFPADWAATLGDDVILCRCEEITAGALRESARAQGAGELNRMKALTRVGMGRCQGRMCGAAAAELLAQASGVALPQVGRLRAQPPVKPIPVYPFREGTAWPLPDLPDLAGPLDTGIVSSLRADGVEAGAYAAEPLSPRAAP</sequence>
<dbReference type="PRINTS" id="PR00368">
    <property type="entry name" value="FADPNR"/>
</dbReference>
<keyword evidence="5" id="KW-1185">Reference proteome</keyword>
<dbReference type="OrthoDB" id="9801699at2"/>
<evidence type="ECO:0000259" key="3">
    <source>
        <dbReference type="Pfam" id="PF07992"/>
    </source>
</evidence>
<dbReference type="RefSeq" id="WP_066663954.1">
    <property type="nucleotide sequence ID" value="NZ_CBCSCL010000003.1"/>
</dbReference>
<dbReference type="Gene3D" id="3.50.50.60">
    <property type="entry name" value="FAD/NAD(P)-binding domain"/>
    <property type="match status" value="3"/>
</dbReference>
<dbReference type="PANTHER" id="PTHR42949:SF3">
    <property type="entry name" value="ANAEROBIC GLYCEROL-3-PHOSPHATE DEHYDROGENASE SUBUNIT B"/>
    <property type="match status" value="1"/>
</dbReference>
<accession>A0A193GK49</accession>
<feature type="domain" description="BFD-like [2Fe-2S]-binding" evidence="2">
    <location>
        <begin position="376"/>
        <end position="428"/>
    </location>
</feature>